<keyword evidence="6 7" id="KW-0472">Membrane</keyword>
<dbReference type="Gene3D" id="3.30.710.10">
    <property type="entry name" value="Potassium Channel Kv1.1, Chain A"/>
    <property type="match status" value="1"/>
</dbReference>
<dbReference type="GO" id="GO:0072657">
    <property type="term" value="P:protein localization to membrane"/>
    <property type="evidence" value="ECO:0007669"/>
    <property type="project" value="TreeGrafter"/>
</dbReference>
<feature type="transmembrane region" description="Helical" evidence="7">
    <location>
        <begin position="449"/>
        <end position="472"/>
    </location>
</feature>
<feature type="transmembrane region" description="Helical" evidence="7">
    <location>
        <begin position="719"/>
        <end position="743"/>
    </location>
</feature>
<feature type="transmembrane region" description="Helical" evidence="7">
    <location>
        <begin position="682"/>
        <end position="704"/>
    </location>
</feature>
<feature type="transmembrane region" description="Helical" evidence="7">
    <location>
        <begin position="551"/>
        <end position="570"/>
    </location>
</feature>
<dbReference type="InterPro" id="IPR000210">
    <property type="entry name" value="BTB/POZ_dom"/>
</dbReference>
<evidence type="ECO:0000256" key="8">
    <source>
        <dbReference type="SAM" id="MobiDB-lite"/>
    </source>
</evidence>
<dbReference type="CDD" id="cd18186">
    <property type="entry name" value="BTB_POZ_ZBTB_KLHL-like"/>
    <property type="match status" value="1"/>
</dbReference>
<evidence type="ECO:0000256" key="5">
    <source>
        <dbReference type="ARBA" id="ARBA00022989"/>
    </source>
</evidence>
<feature type="transmembrane region" description="Helical" evidence="7">
    <location>
        <begin position="632"/>
        <end position="652"/>
    </location>
</feature>
<keyword evidence="11" id="KW-1185">Reference proteome</keyword>
<feature type="domain" description="BTB" evidence="9">
    <location>
        <begin position="93"/>
        <end position="157"/>
    </location>
</feature>
<dbReference type="GO" id="GO:0016020">
    <property type="term" value="C:membrane"/>
    <property type="evidence" value="ECO:0007669"/>
    <property type="project" value="UniProtKB-SubCell"/>
</dbReference>
<evidence type="ECO:0000256" key="2">
    <source>
        <dbReference type="ARBA" id="ARBA00005227"/>
    </source>
</evidence>
<accession>A0A151ZBF1</accession>
<feature type="region of interest" description="Disordered" evidence="8">
    <location>
        <begin position="31"/>
        <end position="55"/>
    </location>
</feature>
<dbReference type="PANTHER" id="PTHR10766">
    <property type="entry name" value="TRANSMEMBRANE 9 SUPERFAMILY PROTEIN"/>
    <property type="match status" value="1"/>
</dbReference>
<evidence type="ECO:0000256" key="4">
    <source>
        <dbReference type="ARBA" id="ARBA00022729"/>
    </source>
</evidence>
<dbReference type="Proteomes" id="UP000076078">
    <property type="component" value="Unassembled WGS sequence"/>
</dbReference>
<feature type="transmembrane region" description="Helical" evidence="7">
    <location>
        <begin position="755"/>
        <end position="773"/>
    </location>
</feature>
<comment type="similarity">
    <text evidence="2 7">Belongs to the nonaspanin (TM9SF) (TC 9.A.2) family.</text>
</comment>
<evidence type="ECO:0000256" key="6">
    <source>
        <dbReference type="ARBA" id="ARBA00023136"/>
    </source>
</evidence>
<organism evidence="10 11">
    <name type="scientific">Tieghemostelium lacteum</name>
    <name type="common">Slime mold</name>
    <name type="synonym">Dictyostelium lacteum</name>
    <dbReference type="NCBI Taxonomy" id="361077"/>
    <lineage>
        <taxon>Eukaryota</taxon>
        <taxon>Amoebozoa</taxon>
        <taxon>Evosea</taxon>
        <taxon>Eumycetozoa</taxon>
        <taxon>Dictyostelia</taxon>
        <taxon>Dictyosteliales</taxon>
        <taxon>Raperosteliaceae</taxon>
        <taxon>Tieghemostelium</taxon>
    </lineage>
</organism>
<evidence type="ECO:0000313" key="10">
    <source>
        <dbReference type="EMBL" id="KYQ91277.1"/>
    </source>
</evidence>
<dbReference type="PROSITE" id="PS50097">
    <property type="entry name" value="BTB"/>
    <property type="match status" value="1"/>
</dbReference>
<feature type="transmembrane region" description="Helical" evidence="7">
    <location>
        <begin position="511"/>
        <end position="531"/>
    </location>
</feature>
<feature type="transmembrane region" description="Helical" evidence="7">
    <location>
        <begin position="591"/>
        <end position="612"/>
    </location>
</feature>
<keyword evidence="4" id="KW-0732">Signal</keyword>
<keyword evidence="3 7" id="KW-0812">Transmembrane</keyword>
<comment type="subcellular location">
    <subcellularLocation>
        <location evidence="1">Membrane</location>
        <topology evidence="1">Multi-pass membrane protein</topology>
    </subcellularLocation>
</comment>
<dbReference type="OrthoDB" id="1666796at2759"/>
<feature type="compositionally biased region" description="Low complexity" evidence="8">
    <location>
        <begin position="31"/>
        <end position="49"/>
    </location>
</feature>
<evidence type="ECO:0000256" key="1">
    <source>
        <dbReference type="ARBA" id="ARBA00004141"/>
    </source>
</evidence>
<dbReference type="InterPro" id="IPR011333">
    <property type="entry name" value="SKP1/BTB/POZ_sf"/>
</dbReference>
<dbReference type="InParanoid" id="A0A151ZBF1"/>
<feature type="transmembrane region" description="Helical" evidence="7">
    <location>
        <begin position="785"/>
        <end position="814"/>
    </location>
</feature>
<dbReference type="EMBL" id="LODT01000035">
    <property type="protein sequence ID" value="KYQ91277.1"/>
    <property type="molecule type" value="Genomic_DNA"/>
</dbReference>
<name>A0A151ZBF1_TIELA</name>
<comment type="caution">
    <text evidence="10">The sequence shown here is derived from an EMBL/GenBank/DDBJ whole genome shotgun (WGS) entry which is preliminary data.</text>
</comment>
<gene>
    <name evidence="10" type="ORF">DLAC_08215</name>
</gene>
<evidence type="ECO:0000313" key="11">
    <source>
        <dbReference type="Proteomes" id="UP000076078"/>
    </source>
</evidence>
<evidence type="ECO:0000256" key="7">
    <source>
        <dbReference type="RuleBase" id="RU363079"/>
    </source>
</evidence>
<sequence length="829" mass="94357">MHRVQRNTTINGINSKPISDHHYYQHVFTTLSTPKPTNSNNNNNNSTTTHNQPRSLVQRHRNFVQEPIGNDQKSMEITNMIPKDESKVRHLQLKLLTVVITQLWRLYREVLLKYSQYFGSLFSSSMLESKNQKATFKSDEINPEIMSFIIEYLHGNQDLKSLAQMPDLKLSELLSLADRFLIPILIDPIIRIMISRVNANNFEYYIQISNKYPTSAESLALFFGDAKVYSENETVPIMVKQVSSPKGAIPYSYYTLPGVCLPALIEDNNRSLGNDILGKQYQNTLFQINYGVNVDCATLNIQYPKNCPDSNFSSNQVSKLRTLIDMGYLVTFIVDDHPINRWISYNTNDGIPFGEKTYEGYVLYNHLKFDFYTNNGQIFKSTVNGDSYQYELSSDPYKKCPNIKGFSPIVPPEGELPPIIWTYSVSFTETQSMNIPNESVSTTPHRVRWFSLLNSFLINIFLGIIVWMAYGISTNKPSFLKYYQDNANAKFENGWRLIHGDVFRQPRHSMILSSLVGMGTQFIVVLVLLFLKSTLFGSPTLDADGYLVTNLIVLFASTGLISGFISNKVYQILTTTHYEGTLSKPNQRSQFILSLINSVLIPSILFILYMFVDIAQPNNSSASTRITIKIELIGLWIGLLIPFSTLGSWLGYKKPTLLPPVSTNPIPRQIPTPNFWYNRYPIAFVIVGGAIPYGAIFIEAYFLLSSMWTSTIVIPNYPFYLLSMAITIISCSLISTSISFFVLSHENYQWQWKSFWSSATAGIFLFCYCIFFQNKVSMIGATSLFIYFSVSIMMCLLTAISCGSIGLLSTYLFIYNIYNQKTFTEPDES</sequence>
<evidence type="ECO:0000259" key="9">
    <source>
        <dbReference type="PROSITE" id="PS50097"/>
    </source>
</evidence>
<dbReference type="Pfam" id="PF00651">
    <property type="entry name" value="BTB"/>
    <property type="match status" value="1"/>
</dbReference>
<protein>
    <recommendedName>
        <fullName evidence="7">Transmembrane 9 superfamily member</fullName>
    </recommendedName>
</protein>
<dbReference type="SUPFAM" id="SSF54695">
    <property type="entry name" value="POZ domain"/>
    <property type="match status" value="1"/>
</dbReference>
<dbReference type="Pfam" id="PF02990">
    <property type="entry name" value="EMP70"/>
    <property type="match status" value="1"/>
</dbReference>
<dbReference type="AlphaFoldDB" id="A0A151ZBF1"/>
<proteinExistence type="inferred from homology"/>
<reference evidence="10 11" key="1">
    <citation type="submission" date="2015-12" db="EMBL/GenBank/DDBJ databases">
        <title>Dictyostelia acquired genes for synthesis and detection of signals that induce cell-type specialization by lateral gene transfer from prokaryotes.</title>
        <authorList>
            <person name="Gloeckner G."/>
            <person name="Schaap P."/>
        </authorList>
    </citation>
    <scope>NUCLEOTIDE SEQUENCE [LARGE SCALE GENOMIC DNA]</scope>
    <source>
        <strain evidence="10 11">TK</strain>
    </source>
</reference>
<keyword evidence="5 7" id="KW-1133">Transmembrane helix</keyword>
<dbReference type="InterPro" id="IPR004240">
    <property type="entry name" value="EMP70"/>
</dbReference>
<evidence type="ECO:0000256" key="3">
    <source>
        <dbReference type="ARBA" id="ARBA00022692"/>
    </source>
</evidence>